<dbReference type="AlphaFoldDB" id="A0A3Q9J3I1"/>
<dbReference type="Proteomes" id="UP000276888">
    <property type="component" value="Chromosome"/>
</dbReference>
<evidence type="ECO:0000256" key="1">
    <source>
        <dbReference type="SAM" id="Phobius"/>
    </source>
</evidence>
<keyword evidence="1" id="KW-0472">Membrane</keyword>
<name>A0A3Q9J3I1_9MICO</name>
<organism evidence="2 3">
    <name type="scientific">Microbacterium lemovicicum</name>
    <dbReference type="NCBI Taxonomy" id="1072463"/>
    <lineage>
        <taxon>Bacteria</taxon>
        <taxon>Bacillati</taxon>
        <taxon>Actinomycetota</taxon>
        <taxon>Actinomycetes</taxon>
        <taxon>Micrococcales</taxon>
        <taxon>Microbacteriaceae</taxon>
        <taxon>Microbacterium</taxon>
    </lineage>
</organism>
<reference evidence="2 3" key="1">
    <citation type="submission" date="2018-08" db="EMBL/GenBank/DDBJ databases">
        <title>Microbacterium lemovicicum sp. nov., a bacterium isolated from a natural uranium-rich soil.</title>
        <authorList>
            <person name="ORTET P."/>
        </authorList>
    </citation>
    <scope>NUCLEOTIDE SEQUENCE [LARGE SCALE GENOMIC DNA]</scope>
    <source>
        <strain evidence="2 3">Viu22</strain>
    </source>
</reference>
<accession>A0A3Q9J3I1</accession>
<keyword evidence="3" id="KW-1185">Reference proteome</keyword>
<gene>
    <name evidence="2" type="ORF">CVS47_02252</name>
</gene>
<dbReference type="KEGG" id="mlv:CVS47_02252"/>
<proteinExistence type="predicted"/>
<keyword evidence="1" id="KW-0812">Transmembrane</keyword>
<feature type="transmembrane region" description="Helical" evidence="1">
    <location>
        <begin position="29"/>
        <end position="50"/>
    </location>
</feature>
<evidence type="ECO:0000313" key="2">
    <source>
        <dbReference type="EMBL" id="AZS37612.1"/>
    </source>
</evidence>
<keyword evidence="1" id="KW-1133">Transmembrane helix</keyword>
<sequence length="113" mass="11270">MPIAADAAARGVGDDEGVVVPELAPRRTFGGVVAVWGVAAVVGVAIGAFVPAEWRAAWLIVSLGGCLLLSFGVQLWFGRSQGFTERVAAGVLGALLVLGVISAGFGLAAVVPG</sequence>
<evidence type="ECO:0000313" key="3">
    <source>
        <dbReference type="Proteomes" id="UP000276888"/>
    </source>
</evidence>
<protein>
    <submittedName>
        <fullName evidence="2">Uncharacterized protein</fullName>
    </submittedName>
</protein>
<feature type="transmembrane region" description="Helical" evidence="1">
    <location>
        <begin position="56"/>
        <end position="77"/>
    </location>
</feature>
<feature type="transmembrane region" description="Helical" evidence="1">
    <location>
        <begin position="89"/>
        <end position="111"/>
    </location>
</feature>
<dbReference type="EMBL" id="CP031423">
    <property type="protein sequence ID" value="AZS37612.1"/>
    <property type="molecule type" value="Genomic_DNA"/>
</dbReference>